<dbReference type="GO" id="GO:0009055">
    <property type="term" value="F:electron transfer activity"/>
    <property type="evidence" value="ECO:0007669"/>
    <property type="project" value="InterPro"/>
</dbReference>
<dbReference type="InterPro" id="IPR007329">
    <property type="entry name" value="FMN-bd"/>
</dbReference>
<name>A0A085GE24_EWIA3</name>
<dbReference type="NCBIfam" id="TIGR01947">
    <property type="entry name" value="rnfG"/>
    <property type="match status" value="1"/>
</dbReference>
<dbReference type="GO" id="GO:0005886">
    <property type="term" value="C:plasma membrane"/>
    <property type="evidence" value="ECO:0007669"/>
    <property type="project" value="UniProtKB-SubCell"/>
</dbReference>
<comment type="subunit">
    <text evidence="6">The complex is composed of six subunits: RnfA, RnfB, RnfC, RnfD, RnfE and RnfG.</text>
</comment>
<keyword evidence="4 6" id="KW-0288">FMN</keyword>
<comment type="caution">
    <text evidence="8">The sequence shown here is derived from an EMBL/GenBank/DDBJ whole genome shotgun (WGS) entry which is preliminary data.</text>
</comment>
<proteinExistence type="inferred from homology"/>
<dbReference type="PIRSF" id="PIRSF006091">
    <property type="entry name" value="E_trnsport_RnfG"/>
    <property type="match status" value="1"/>
</dbReference>
<comment type="subcellular location">
    <subcellularLocation>
        <location evidence="6">Cell inner membrane</location>
        <topology evidence="6">Single-pass membrane protein</topology>
    </subcellularLocation>
</comment>
<dbReference type="EC" id="7.-.-.-" evidence="6"/>
<feature type="modified residue" description="FMN phosphoryl threonine" evidence="6">
    <location>
        <position position="180"/>
    </location>
</feature>
<keyword evidence="6" id="KW-0472">Membrane</keyword>
<dbReference type="eggNOG" id="COG4659">
    <property type="taxonomic scope" value="Bacteria"/>
</dbReference>
<keyword evidence="6" id="KW-0812">Transmembrane</keyword>
<keyword evidence="6" id="KW-1003">Cell membrane</keyword>
<evidence type="ECO:0000256" key="4">
    <source>
        <dbReference type="ARBA" id="ARBA00022643"/>
    </source>
</evidence>
<reference evidence="8 9" key="1">
    <citation type="submission" date="2014-05" db="EMBL/GenBank/DDBJ databases">
        <title>ATOL: Assembling a taxonomically balanced genome-scale reconstruction of the evolutionary history of the Enterobacteriaceae.</title>
        <authorList>
            <person name="Plunkett G.III."/>
            <person name="Neeno-Eckwall E.C."/>
            <person name="Glasner J.D."/>
            <person name="Perna N.T."/>
        </authorList>
    </citation>
    <scope>NUCLEOTIDE SEQUENCE [LARGE SCALE GENOMIC DNA]</scope>
    <source>
        <strain evidence="8 9">ATCC 33852</strain>
    </source>
</reference>
<dbReference type="AlphaFoldDB" id="A0A085GE24"/>
<protein>
    <recommendedName>
        <fullName evidence="6">Ion-translocating oxidoreductase complex subunit G</fullName>
        <ecNumber evidence="6">7.-.-.-</ecNumber>
    </recommendedName>
    <alternativeName>
        <fullName evidence="6">Rnf electron transport complex subunit G</fullName>
    </alternativeName>
</protein>
<dbReference type="Pfam" id="PF04205">
    <property type="entry name" value="FMN_bind"/>
    <property type="match status" value="1"/>
</dbReference>
<comment type="similarity">
    <text evidence="6">Belongs to the RnfG family.</text>
</comment>
<keyword evidence="6" id="KW-1278">Translocase</keyword>
<keyword evidence="6" id="KW-1133">Transmembrane helix</keyword>
<keyword evidence="5 6" id="KW-0249">Electron transport</keyword>
<dbReference type="NCBIfam" id="NF002519">
    <property type="entry name" value="PRK01908.1"/>
    <property type="match status" value="1"/>
</dbReference>
<accession>A0A085GE24</accession>
<dbReference type="HAMAP" id="MF_00479">
    <property type="entry name" value="RsxG_RnfG"/>
    <property type="match status" value="1"/>
</dbReference>
<gene>
    <name evidence="6" type="primary">rnfG</name>
    <name evidence="8" type="ORF">GEAM_1595</name>
</gene>
<evidence type="ECO:0000256" key="6">
    <source>
        <dbReference type="HAMAP-Rule" id="MF_00479"/>
    </source>
</evidence>
<evidence type="ECO:0000313" key="8">
    <source>
        <dbReference type="EMBL" id="KFC81969.1"/>
    </source>
</evidence>
<keyword evidence="2 6" id="KW-0597">Phosphoprotein</keyword>
<organism evidence="8 9">
    <name type="scientific">Ewingella americana (strain ATCC 33852 / DSM 4580 / CCUG 14506 / JCM 5911 / LMG 7869 / NCTC 12157 / CDC 1468-78)</name>
    <dbReference type="NCBI Taxonomy" id="910964"/>
    <lineage>
        <taxon>Bacteria</taxon>
        <taxon>Pseudomonadati</taxon>
        <taxon>Pseudomonadota</taxon>
        <taxon>Gammaproteobacteria</taxon>
        <taxon>Enterobacterales</taxon>
        <taxon>Yersiniaceae</taxon>
        <taxon>Ewingella</taxon>
    </lineage>
</organism>
<sequence length="215" mass="23576">MEKGKMLQTMRRHGVTLAVFGALMTGMTAMVNLLTKPTIAHQALLQQKSLFDQVIPSTVYNNDMQNECYNVTDESLGTATPHRLYLARMDGKPVAAAIETTAPDGYSGAIQLLVAADFHGKVYGSRVLEHHETPGLGDKIEIRITDWIKSFANQVINGPDDPRWAVKKDGGMYDQFTGATITPRAVVRSVKRTALFIETVPSQLSNLTPCGARDE</sequence>
<evidence type="ECO:0000259" key="7">
    <source>
        <dbReference type="SMART" id="SM00900"/>
    </source>
</evidence>
<keyword evidence="6" id="KW-0997">Cell inner membrane</keyword>
<dbReference type="STRING" id="910964.GEAM_1595"/>
<evidence type="ECO:0000256" key="1">
    <source>
        <dbReference type="ARBA" id="ARBA00022448"/>
    </source>
</evidence>
<feature type="domain" description="FMN-binding" evidence="7">
    <location>
        <begin position="105"/>
        <end position="197"/>
    </location>
</feature>
<dbReference type="PANTHER" id="PTHR36118">
    <property type="entry name" value="ION-TRANSLOCATING OXIDOREDUCTASE COMPLEX SUBUNIT G"/>
    <property type="match status" value="1"/>
</dbReference>
<comment type="function">
    <text evidence="6">Part of a membrane-bound complex that couples electron transfer with translocation of ions across the membrane.</text>
</comment>
<dbReference type="GO" id="GO:0022900">
    <property type="term" value="P:electron transport chain"/>
    <property type="evidence" value="ECO:0007669"/>
    <property type="project" value="UniProtKB-UniRule"/>
</dbReference>
<dbReference type="SMART" id="SM00900">
    <property type="entry name" value="FMN_bind"/>
    <property type="match status" value="1"/>
</dbReference>
<keyword evidence="9" id="KW-1185">Reference proteome</keyword>
<evidence type="ECO:0000256" key="5">
    <source>
        <dbReference type="ARBA" id="ARBA00022982"/>
    </source>
</evidence>
<dbReference type="GO" id="GO:0010181">
    <property type="term" value="F:FMN binding"/>
    <property type="evidence" value="ECO:0007669"/>
    <property type="project" value="InterPro"/>
</dbReference>
<dbReference type="InterPro" id="IPR010209">
    <property type="entry name" value="Ion_transpt_RnfG/RsxG"/>
</dbReference>
<keyword evidence="3 6" id="KW-0285">Flavoprotein</keyword>
<evidence type="ECO:0000313" key="9">
    <source>
        <dbReference type="Proteomes" id="UP000028640"/>
    </source>
</evidence>
<dbReference type="Proteomes" id="UP000028640">
    <property type="component" value="Unassembled WGS sequence"/>
</dbReference>
<dbReference type="PANTHER" id="PTHR36118:SF1">
    <property type="entry name" value="ION-TRANSLOCATING OXIDOREDUCTASE COMPLEX SUBUNIT G"/>
    <property type="match status" value="1"/>
</dbReference>
<dbReference type="EMBL" id="JMPJ01000045">
    <property type="protein sequence ID" value="KFC81969.1"/>
    <property type="molecule type" value="Genomic_DNA"/>
</dbReference>
<comment type="cofactor">
    <cofactor evidence="6">
        <name>FMN</name>
        <dbReference type="ChEBI" id="CHEBI:58210"/>
    </cofactor>
</comment>
<evidence type="ECO:0000256" key="3">
    <source>
        <dbReference type="ARBA" id="ARBA00022630"/>
    </source>
</evidence>
<keyword evidence="1 6" id="KW-0813">Transport</keyword>
<evidence type="ECO:0000256" key="2">
    <source>
        <dbReference type="ARBA" id="ARBA00022553"/>
    </source>
</evidence>